<evidence type="ECO:0000313" key="4">
    <source>
        <dbReference type="Proteomes" id="UP000012065"/>
    </source>
</evidence>
<evidence type="ECO:0000313" key="5">
    <source>
        <dbReference type="Proteomes" id="UP000059188"/>
    </source>
</evidence>
<dbReference type="PANTHER" id="PTHR24559">
    <property type="entry name" value="TRANSPOSON TY3-I GAG-POL POLYPROTEIN"/>
    <property type="match status" value="1"/>
</dbReference>
<dbReference type="HOGENOM" id="CLU_000384_33_7_1"/>
<dbReference type="InterPro" id="IPR000477">
    <property type="entry name" value="RT_dom"/>
</dbReference>
<dbReference type="InterPro" id="IPR043502">
    <property type="entry name" value="DNA/RNA_pol_sf"/>
</dbReference>
<accession>M5CB20</accession>
<reference evidence="2" key="1">
    <citation type="submission" date="2012-10" db="EMBL/GenBank/DDBJ databases">
        <authorList>
            <person name="Jelonek L."/>
        </authorList>
    </citation>
    <scope>NUCLEOTIDE SEQUENCE</scope>
    <source>
        <strain evidence="2">Isolate 7/3/14</strain>
    </source>
</reference>
<dbReference type="Pfam" id="PF00078">
    <property type="entry name" value="RVT_1"/>
    <property type="match status" value="1"/>
</dbReference>
<dbReference type="EMBL" id="CAOJ01015777">
    <property type="protein sequence ID" value="CCO36295.1"/>
    <property type="molecule type" value="Genomic_DNA"/>
</dbReference>
<evidence type="ECO:0000313" key="2">
    <source>
        <dbReference type="EMBL" id="CCO36295.1"/>
    </source>
</evidence>
<proteinExistence type="predicted"/>
<dbReference type="SUPFAM" id="SSF56672">
    <property type="entry name" value="DNA/RNA polymerases"/>
    <property type="match status" value="1"/>
</dbReference>
<dbReference type="PANTHER" id="PTHR24559:SF444">
    <property type="entry name" value="REVERSE TRANSCRIPTASE DOMAIN-CONTAINING PROTEIN"/>
    <property type="match status" value="1"/>
</dbReference>
<evidence type="ECO:0000259" key="1">
    <source>
        <dbReference type="PROSITE" id="PS50878"/>
    </source>
</evidence>
<sequence>MTNAESVSLKQWLEDELKARKICPSKSPISSPVMFVPKKDGSRRLVVDYRKLNTQSKKNVYPLPRLDDLMSKLRGAKLFTKLDLRWGYNNVHVKEGDKWKTAFCTKYGLFETLVMPFGLSGAPGAFQAMMNKVFQDLLDVSVIIYLDDILIFSSNPDKHKSHIKEVLKPLMEMQLFCKGSKCKFHQTTVKYLGIIASDKGFSLDKLKIQAV</sequence>
<dbReference type="AlphaFoldDB" id="M5CB20"/>
<dbReference type="EMBL" id="LN679240">
    <property type="protein sequence ID" value="CEL53979.1"/>
    <property type="molecule type" value="Genomic_DNA"/>
</dbReference>
<keyword evidence="5" id="KW-1185">Reference proteome</keyword>
<reference evidence="2 4" key="2">
    <citation type="journal article" date="2013" name="J. Biotechnol.">
        <title>Establishment and interpretation of the genome sequence of the phytopathogenic fungus Rhizoctonia solani AG1-IB isolate 7/3/14.</title>
        <authorList>
            <person name="Wibberg D.W."/>
            <person name="Jelonek L.J."/>
            <person name="Rupp O.R."/>
            <person name="Hennig M.H."/>
            <person name="Eikmeyer F.E."/>
            <person name="Goesmann A.G."/>
            <person name="Hartmann A.H."/>
            <person name="Borriss R.B."/>
            <person name="Grosch R.G."/>
            <person name="Puehler A.P."/>
            <person name="Schlueter A.S."/>
        </authorList>
    </citation>
    <scope>NUCLEOTIDE SEQUENCE [LARGE SCALE GENOMIC DNA]</scope>
    <source>
        <strain evidence="4">AG1-IB / isolate 7/3/14</strain>
        <strain evidence="2">Isolate 7/3/14</strain>
    </source>
</reference>
<name>M5CB20_THACB</name>
<dbReference type="InterPro" id="IPR053134">
    <property type="entry name" value="RNA-dir_DNA_polymerase"/>
</dbReference>
<dbReference type="Proteomes" id="UP000059188">
    <property type="component" value="Unassembled WGS sequence"/>
</dbReference>
<dbReference type="Gene3D" id="3.30.70.270">
    <property type="match status" value="1"/>
</dbReference>
<gene>
    <name evidence="2" type="ORF">BN14_10428</name>
    <name evidence="3" type="ORF">RSOLAG1IB_11511</name>
</gene>
<feature type="domain" description="Reverse transcriptase" evidence="1">
    <location>
        <begin position="17"/>
        <end position="196"/>
    </location>
</feature>
<dbReference type="InterPro" id="IPR043128">
    <property type="entry name" value="Rev_trsase/Diguanyl_cyclase"/>
</dbReference>
<reference evidence="3 5" key="3">
    <citation type="submission" date="2014-11" db="EMBL/GenBank/DDBJ databases">
        <authorList>
            <person name="Wibberg Daniel"/>
        </authorList>
    </citation>
    <scope>NUCLEOTIDE SEQUENCE [LARGE SCALE GENOMIC DNA]</scope>
    <source>
        <strain evidence="3">Rhizoctonia solani AG1-IB 7/3/14</strain>
    </source>
</reference>
<evidence type="ECO:0000313" key="3">
    <source>
        <dbReference type="EMBL" id="CEL53979.1"/>
    </source>
</evidence>
<dbReference type="CDD" id="cd01647">
    <property type="entry name" value="RT_LTR"/>
    <property type="match status" value="1"/>
</dbReference>
<dbReference type="Proteomes" id="UP000012065">
    <property type="component" value="Unassembled WGS sequence"/>
</dbReference>
<dbReference type="OrthoDB" id="3250101at2759"/>
<dbReference type="PROSITE" id="PS50878">
    <property type="entry name" value="RT_POL"/>
    <property type="match status" value="1"/>
</dbReference>
<organism evidence="2 4">
    <name type="scientific">Thanatephorus cucumeris (strain AG1-IB / isolate 7/3/14)</name>
    <name type="common">Lettuce bottom rot fungus</name>
    <name type="synonym">Rhizoctonia solani</name>
    <dbReference type="NCBI Taxonomy" id="1108050"/>
    <lineage>
        <taxon>Eukaryota</taxon>
        <taxon>Fungi</taxon>
        <taxon>Dikarya</taxon>
        <taxon>Basidiomycota</taxon>
        <taxon>Agaricomycotina</taxon>
        <taxon>Agaricomycetes</taxon>
        <taxon>Cantharellales</taxon>
        <taxon>Ceratobasidiaceae</taxon>
        <taxon>Rhizoctonia</taxon>
        <taxon>Rhizoctonia solani AG-1</taxon>
    </lineage>
</organism>
<protein>
    <submittedName>
        <fullName evidence="2">Retrotransposable element Tf2 155 kDa protein type 1</fullName>
    </submittedName>
</protein>
<dbReference type="Gene3D" id="3.10.10.10">
    <property type="entry name" value="HIV Type 1 Reverse Transcriptase, subunit A, domain 1"/>
    <property type="match status" value="1"/>
</dbReference>